<dbReference type="InterPro" id="IPR036291">
    <property type="entry name" value="NAD(P)-bd_dom_sf"/>
</dbReference>
<evidence type="ECO:0000256" key="7">
    <source>
        <dbReference type="ARBA" id="ARBA00007952"/>
    </source>
</evidence>
<keyword evidence="14 28" id="KW-0547">Nucleotide-binding</keyword>
<evidence type="ECO:0000259" key="29">
    <source>
        <dbReference type="PROSITE" id="PS51671"/>
    </source>
</evidence>
<keyword evidence="19" id="KW-0520">NAD</keyword>
<comment type="catalytic activity">
    <reaction evidence="25">
        <text>L-aspartate + ATP = 4-phospho-L-aspartate + ADP</text>
        <dbReference type="Rhea" id="RHEA:23776"/>
        <dbReference type="ChEBI" id="CHEBI:29991"/>
        <dbReference type="ChEBI" id="CHEBI:30616"/>
        <dbReference type="ChEBI" id="CHEBI:57535"/>
        <dbReference type="ChEBI" id="CHEBI:456216"/>
        <dbReference type="EC" id="2.7.2.4"/>
    </reaction>
    <physiologicalReaction direction="left-to-right" evidence="25">
        <dbReference type="Rhea" id="RHEA:23777"/>
    </physiologicalReaction>
</comment>
<evidence type="ECO:0000256" key="19">
    <source>
        <dbReference type="ARBA" id="ARBA00023027"/>
    </source>
</evidence>
<gene>
    <name evidence="30" type="ORF">CJP16_14815</name>
</gene>
<evidence type="ECO:0000256" key="12">
    <source>
        <dbReference type="ARBA" id="ARBA00022697"/>
    </source>
</evidence>
<dbReference type="UniPathway" id="UPA00034">
    <property type="reaction ID" value="UER00015"/>
</dbReference>
<evidence type="ECO:0000256" key="26">
    <source>
        <dbReference type="ARBA" id="ARBA00048841"/>
    </source>
</evidence>
<dbReference type="Proteomes" id="UP000233467">
    <property type="component" value="Unassembled WGS sequence"/>
</dbReference>
<dbReference type="Pfam" id="PF00696">
    <property type="entry name" value="AA_kinase"/>
    <property type="match status" value="1"/>
</dbReference>
<dbReference type="InterPro" id="IPR045865">
    <property type="entry name" value="ACT-like_dom_sf"/>
</dbReference>
<keyword evidence="13" id="KW-0479">Metal-binding</keyword>
<dbReference type="PROSITE" id="PS00324">
    <property type="entry name" value="ASPARTOKINASE"/>
    <property type="match status" value="1"/>
</dbReference>
<comment type="subunit">
    <text evidence="9 28">Homotetramer.</text>
</comment>
<dbReference type="GO" id="GO:0004412">
    <property type="term" value="F:homoserine dehydrogenase activity"/>
    <property type="evidence" value="ECO:0007669"/>
    <property type="project" value="UniProtKB-UniRule"/>
</dbReference>
<evidence type="ECO:0000256" key="15">
    <source>
        <dbReference type="ARBA" id="ARBA00022777"/>
    </source>
</evidence>
<dbReference type="NCBIfam" id="NF006959">
    <property type="entry name" value="PRK09436.1"/>
    <property type="match status" value="1"/>
</dbReference>
<evidence type="ECO:0000256" key="1">
    <source>
        <dbReference type="ARBA" id="ARBA00001920"/>
    </source>
</evidence>
<comment type="cofactor">
    <cofactor evidence="1">
        <name>a metal cation</name>
        <dbReference type="ChEBI" id="CHEBI:25213"/>
    </cofactor>
</comment>
<dbReference type="Pfam" id="PF22468">
    <property type="entry name" value="ACT_9"/>
    <property type="match status" value="2"/>
</dbReference>
<evidence type="ECO:0000256" key="20">
    <source>
        <dbReference type="ARBA" id="ARBA00023053"/>
    </source>
</evidence>
<dbReference type="Gene3D" id="3.30.360.10">
    <property type="entry name" value="Dihydrodipicolinate Reductase, domain 2"/>
    <property type="match status" value="1"/>
</dbReference>
<evidence type="ECO:0000256" key="11">
    <source>
        <dbReference type="ARBA" id="ARBA00022679"/>
    </source>
</evidence>
<keyword evidence="21" id="KW-0457">Lysine biosynthesis</keyword>
<keyword evidence="20" id="KW-0915">Sodium</keyword>
<comment type="caution">
    <text evidence="30">The sequence shown here is derived from an EMBL/GenBank/DDBJ whole genome shotgun (WGS) entry which is preliminary data.</text>
</comment>
<reference evidence="30 31" key="1">
    <citation type="journal article" date="2017" name="Front. Microbiol.">
        <title>Strong Genomic and Phenotypic Heterogeneity in the Aeromonas sobria Species Complex.</title>
        <authorList>
            <person name="Gauthier J."/>
            <person name="Vincent A.T."/>
            <person name="Charette S.J."/>
            <person name="Derome N."/>
        </authorList>
    </citation>
    <scope>NUCLEOTIDE SEQUENCE [LARGE SCALE GENOMIC DNA]</scope>
    <source>
        <strain evidence="30 31">TM18</strain>
    </source>
</reference>
<dbReference type="Gene3D" id="1.20.120.1320">
    <property type="entry name" value="Aspartokinase, catalytic domain"/>
    <property type="match status" value="1"/>
</dbReference>
<evidence type="ECO:0000256" key="22">
    <source>
        <dbReference type="ARBA" id="ARBA00023167"/>
    </source>
</evidence>
<evidence type="ECO:0000256" key="28">
    <source>
        <dbReference type="PIRNR" id="PIRNR000727"/>
    </source>
</evidence>
<dbReference type="PROSITE" id="PS51671">
    <property type="entry name" value="ACT"/>
    <property type="match status" value="1"/>
</dbReference>
<evidence type="ECO:0000313" key="30">
    <source>
        <dbReference type="EMBL" id="PKQ75384.1"/>
    </source>
</evidence>
<dbReference type="SUPFAM" id="SSF51735">
    <property type="entry name" value="NAD(P)-binding Rossmann-fold domains"/>
    <property type="match status" value="1"/>
</dbReference>
<dbReference type="Gene3D" id="3.40.1160.10">
    <property type="entry name" value="Acetylglutamate kinase-like"/>
    <property type="match status" value="1"/>
</dbReference>
<dbReference type="InterPro" id="IPR041743">
    <property type="entry name" value="AK-HSDH_N"/>
</dbReference>
<dbReference type="GO" id="GO:0005524">
    <property type="term" value="F:ATP binding"/>
    <property type="evidence" value="ECO:0007669"/>
    <property type="project" value="UniProtKB-UniRule"/>
</dbReference>
<dbReference type="InterPro" id="IPR001341">
    <property type="entry name" value="Asp_kinase"/>
</dbReference>
<dbReference type="InterPro" id="IPR019811">
    <property type="entry name" value="HDH_CS"/>
</dbReference>
<comment type="similarity">
    <text evidence="7 28">In the C-terminal section; belongs to the homoserine dehydrogenase family.</text>
</comment>
<dbReference type="PANTHER" id="PTHR43070:SF3">
    <property type="entry name" value="HOMOSERINE DEHYDROGENASE"/>
    <property type="match status" value="1"/>
</dbReference>
<keyword evidence="10 28" id="KW-0028">Amino-acid biosynthesis</keyword>
<keyword evidence="22" id="KW-0486">Methionine biosynthesis</keyword>
<dbReference type="CDD" id="cd04921">
    <property type="entry name" value="ACT_AKi-HSDH-ThrA-like_1"/>
    <property type="match status" value="1"/>
</dbReference>
<evidence type="ECO:0000256" key="6">
    <source>
        <dbReference type="ARBA" id="ARBA00005139"/>
    </source>
</evidence>
<dbReference type="GO" id="GO:0009089">
    <property type="term" value="P:lysine biosynthetic process via diaminopimelate"/>
    <property type="evidence" value="ECO:0007669"/>
    <property type="project" value="UniProtKB-UniRule"/>
</dbReference>
<evidence type="ECO:0000256" key="9">
    <source>
        <dbReference type="ARBA" id="ARBA00011881"/>
    </source>
</evidence>
<keyword evidence="12" id="KW-0791">Threonine biosynthesis</keyword>
<comment type="pathway">
    <text evidence="3 28">Amino-acid biosynthesis; L-methionine biosynthesis via de novo pathway; L-homoserine from L-aspartate: step 1/3.</text>
</comment>
<evidence type="ECO:0000256" key="10">
    <source>
        <dbReference type="ARBA" id="ARBA00022605"/>
    </source>
</evidence>
<evidence type="ECO:0000256" key="18">
    <source>
        <dbReference type="ARBA" id="ARBA00023002"/>
    </source>
</evidence>
<dbReference type="InterPro" id="IPR036393">
    <property type="entry name" value="AceGlu_kinase-like_sf"/>
</dbReference>
<proteinExistence type="inferred from homology"/>
<dbReference type="NCBIfam" id="TIGR00657">
    <property type="entry name" value="asp_kinases"/>
    <property type="match status" value="1"/>
</dbReference>
<dbReference type="RefSeq" id="WP_101325288.1">
    <property type="nucleotide sequence ID" value="NZ_NQMM01000041.1"/>
</dbReference>
<evidence type="ECO:0000256" key="13">
    <source>
        <dbReference type="ARBA" id="ARBA00022723"/>
    </source>
</evidence>
<dbReference type="FunFam" id="3.30.360.10:FF:000006">
    <property type="entry name" value="Bifunctional aspartokinase/homoserine dehydrogenase"/>
    <property type="match status" value="1"/>
</dbReference>
<dbReference type="SUPFAM" id="SSF55021">
    <property type="entry name" value="ACT-like"/>
    <property type="match status" value="2"/>
</dbReference>
<dbReference type="GO" id="GO:0046872">
    <property type="term" value="F:metal ion binding"/>
    <property type="evidence" value="ECO:0007669"/>
    <property type="project" value="UniProtKB-KW"/>
</dbReference>
<dbReference type="InterPro" id="IPR054352">
    <property type="entry name" value="ACT_Aspartokinase"/>
</dbReference>
<dbReference type="PIRSF" id="PIRSF000727">
    <property type="entry name" value="ThrA"/>
    <property type="match status" value="1"/>
</dbReference>
<comment type="function">
    <text evidence="24">Bifunctional aspartate kinase and homoserine dehydrogenase that catalyzes the first and the third steps toward the synthesis of lysine, methionine and threonine from aspartate.</text>
</comment>
<dbReference type="InterPro" id="IPR011147">
    <property type="entry name" value="Bifunc_Aspkin/hSer_DH"/>
</dbReference>
<evidence type="ECO:0000256" key="3">
    <source>
        <dbReference type="ARBA" id="ARBA00004986"/>
    </source>
</evidence>
<evidence type="ECO:0000256" key="4">
    <source>
        <dbReference type="ARBA" id="ARBA00005056"/>
    </source>
</evidence>
<comment type="pathway">
    <text evidence="5 28">Amino-acid biosynthesis; L-methionine biosynthesis via de novo pathway; L-homoserine from L-aspartate: step 3/3.</text>
</comment>
<dbReference type="PANTHER" id="PTHR43070">
    <property type="match status" value="1"/>
</dbReference>
<dbReference type="InterPro" id="IPR042199">
    <property type="entry name" value="AsparK_Bifunc_asparK/hSer_DH"/>
</dbReference>
<dbReference type="InterPro" id="IPR001048">
    <property type="entry name" value="Asp/Glu/Uridylate_kinase"/>
</dbReference>
<dbReference type="InterPro" id="IPR049638">
    <property type="entry name" value="AK-HD"/>
</dbReference>
<accession>A0A2N3ITX4</accession>
<keyword evidence="31" id="KW-1185">Reference proteome</keyword>
<evidence type="ECO:0000256" key="21">
    <source>
        <dbReference type="ARBA" id="ARBA00023154"/>
    </source>
</evidence>
<comment type="pathway">
    <text evidence="6 28">Amino-acid biosynthesis; L-threonine biosynthesis; L-threonine from L-aspartate: step 1/5.</text>
</comment>
<dbReference type="CDD" id="cd04257">
    <property type="entry name" value="AAK_AK-HSDH"/>
    <property type="match status" value="1"/>
</dbReference>
<feature type="domain" description="ACT" evidence="29">
    <location>
        <begin position="326"/>
        <end position="400"/>
    </location>
</feature>
<comment type="catalytic activity">
    <reaction evidence="27">
        <text>L-homoserine + NAD(+) = L-aspartate 4-semialdehyde + NADH + H(+)</text>
        <dbReference type="Rhea" id="RHEA:15757"/>
        <dbReference type="ChEBI" id="CHEBI:15378"/>
        <dbReference type="ChEBI" id="CHEBI:57476"/>
        <dbReference type="ChEBI" id="CHEBI:57540"/>
        <dbReference type="ChEBI" id="CHEBI:57945"/>
        <dbReference type="ChEBI" id="CHEBI:537519"/>
        <dbReference type="EC" id="1.1.1.3"/>
    </reaction>
    <physiologicalReaction direction="right-to-left" evidence="27">
        <dbReference type="Rhea" id="RHEA:15759"/>
    </physiologicalReaction>
</comment>
<comment type="pathway">
    <text evidence="2 28">Amino-acid biosynthesis; L-lysine biosynthesis via DAP pathway; (S)-tetrahydrodipicolinate from L-aspartate: step 1/4.</text>
</comment>
<keyword evidence="15 28" id="KW-0418">Kinase</keyword>
<evidence type="ECO:0000256" key="2">
    <source>
        <dbReference type="ARBA" id="ARBA00004766"/>
    </source>
</evidence>
<dbReference type="CDD" id="cd04922">
    <property type="entry name" value="ACT_AKi-HSDH-ThrA_2"/>
    <property type="match status" value="1"/>
</dbReference>
<comment type="similarity">
    <text evidence="8 28">In the N-terminal section; belongs to the aspartokinase family.</text>
</comment>
<dbReference type="UniPathway" id="UPA00050">
    <property type="reaction ID" value="UER00063"/>
</dbReference>
<dbReference type="InterPro" id="IPR001342">
    <property type="entry name" value="HDH_cat"/>
</dbReference>
<evidence type="ECO:0000256" key="14">
    <source>
        <dbReference type="ARBA" id="ARBA00022741"/>
    </source>
</evidence>
<dbReference type="Pfam" id="PF03447">
    <property type="entry name" value="NAD_binding_3"/>
    <property type="match status" value="1"/>
</dbReference>
<dbReference type="SUPFAM" id="SSF53633">
    <property type="entry name" value="Carbamate kinase-like"/>
    <property type="match status" value="1"/>
</dbReference>
<dbReference type="InterPro" id="IPR005106">
    <property type="entry name" value="Asp/hSer_DH_NAD-bd"/>
</dbReference>
<evidence type="ECO:0000256" key="5">
    <source>
        <dbReference type="ARBA" id="ARBA00005062"/>
    </source>
</evidence>
<comment type="pathway">
    <text evidence="4 28">Amino-acid biosynthesis; L-threonine biosynthesis; L-threonine from L-aspartate: step 3/5.</text>
</comment>
<evidence type="ECO:0000256" key="17">
    <source>
        <dbReference type="ARBA" id="ARBA00022857"/>
    </source>
</evidence>
<dbReference type="Pfam" id="PF00742">
    <property type="entry name" value="Homoserine_dh"/>
    <property type="match status" value="1"/>
</dbReference>
<sequence length="829" mass="89597">MRVLKFGGSSLADAERFLRVADIAVNTHGQSQVALVLSAPAKVTNHLVALVEQTSRGMDASSTLFEVNGIFSRLLAGLKAAYPALDDKALLARLTAELDQVERLMQGIRLLGLCPDNVQARILSRGENLSIAFMHELLRVRGLEVDLIVPEALLATDGGYLEAHVDIEASRVRFAAKGLRPVVAEKQRCLYLMPGFTGGSDKGETVLLGRNGSDYSAAVLAACVDAECCEIWTDVEGCYSCDPRLVPDAYLLKTLSYKEAMELSYFGAKVLHPKTIAPVAQFHIPCLIKNSFNPQGAGTLIGPESGDDDLKVKAISDLSGMCMFNVSGPGMKGMVGMAGRIFSAVSRAGVSIVLITQSSSEYSVSFCIHSYDQEKTRKVLEREFELEFKNQLLEPLDIISDLAIISLIGDGMRTSKGMAARFFTSLAQASINIVAIAQGSSERSISAVVRDRKVAEAIKACHQNFFGSQQFIDLFVVGVGGVGAALVDQIARQQPVLAEQGTGLRVVGIANSRQMAVNKDGLNLANWREQLVEARDSFSLEGVKKLVEDSHIINPVIVDCTSSEAVAVQYADFLAAGFHVVTPNKKANTGSLDYYKALRRTARQTRRKFLYETNVGAGLPVIENLQNLIKAGDKLRAFDGILSGSLSFIFGKLDEGMAFSEATNIARSNGFTEPDPRDDLNGMDVARKLLILAREAGMALELSDVEVEQALPPSFVKEGDASEDVESFMARLPEADGWFRDQFAAAQAQGKVLRYVGSIEGGKCKVAIKAVGGDEPLFKVKDGENALAFFSTYYQPIPLVLRGYGAGTEVTAAGVFADVLRTQNWKQEL</sequence>
<keyword evidence="16 28" id="KW-0067">ATP-binding</keyword>
<evidence type="ECO:0000256" key="25">
    <source>
        <dbReference type="ARBA" id="ARBA00048561"/>
    </source>
</evidence>
<dbReference type="UniPathway" id="UPA00051">
    <property type="reaction ID" value="UER00462"/>
</dbReference>
<dbReference type="AlphaFoldDB" id="A0A2N3ITX4"/>
<dbReference type="GO" id="GO:0004072">
    <property type="term" value="F:aspartate kinase activity"/>
    <property type="evidence" value="ECO:0007669"/>
    <property type="project" value="UniProtKB-UniRule"/>
</dbReference>
<dbReference type="GO" id="GO:0009088">
    <property type="term" value="P:threonine biosynthetic process"/>
    <property type="evidence" value="ECO:0007669"/>
    <property type="project" value="UniProtKB-UniRule"/>
</dbReference>
<keyword evidence="17 28" id="KW-0521">NADP</keyword>
<evidence type="ECO:0000256" key="27">
    <source>
        <dbReference type="ARBA" id="ARBA00049031"/>
    </source>
</evidence>
<evidence type="ECO:0000256" key="16">
    <source>
        <dbReference type="ARBA" id="ARBA00022840"/>
    </source>
</evidence>
<keyword evidence="11 28" id="KW-0808">Transferase</keyword>
<evidence type="ECO:0000256" key="24">
    <source>
        <dbReference type="ARBA" id="ARBA00044938"/>
    </source>
</evidence>
<dbReference type="GO" id="GO:0009086">
    <property type="term" value="P:methionine biosynthetic process"/>
    <property type="evidence" value="ECO:0007669"/>
    <property type="project" value="UniProtKB-KW"/>
</dbReference>
<dbReference type="Gene3D" id="3.30.2130.10">
    <property type="entry name" value="VC0802-like"/>
    <property type="match status" value="1"/>
</dbReference>
<keyword evidence="18 28" id="KW-0560">Oxidoreductase</keyword>
<dbReference type="FunFam" id="3.30.2130.10:FF:000001">
    <property type="entry name" value="Bifunctional aspartokinase/homoserine dehydrogenase"/>
    <property type="match status" value="1"/>
</dbReference>
<evidence type="ECO:0000256" key="23">
    <source>
        <dbReference type="ARBA" id="ARBA00023268"/>
    </source>
</evidence>
<evidence type="ECO:0000313" key="31">
    <source>
        <dbReference type="Proteomes" id="UP000233467"/>
    </source>
</evidence>
<dbReference type="InterPro" id="IPR018042">
    <property type="entry name" value="Aspartate_kinase_CS"/>
</dbReference>
<dbReference type="FunFam" id="3.40.50.720:FF:000083">
    <property type="entry name" value="Bifunctional aspartokinase/homoserine dehydrogenase"/>
    <property type="match status" value="1"/>
</dbReference>
<dbReference type="EC" id="1.1.1.3" evidence="28"/>
<dbReference type="EC" id="2.7.2.4" evidence="28"/>
<organism evidence="30 31">
    <name type="scientific">Aeromonas sobria</name>
    <dbReference type="NCBI Taxonomy" id="646"/>
    <lineage>
        <taxon>Bacteria</taxon>
        <taxon>Pseudomonadati</taxon>
        <taxon>Pseudomonadota</taxon>
        <taxon>Gammaproteobacteria</taxon>
        <taxon>Aeromonadales</taxon>
        <taxon>Aeromonadaceae</taxon>
        <taxon>Aeromonas</taxon>
    </lineage>
</organism>
<keyword evidence="23" id="KW-0511">Multifunctional enzyme</keyword>
<evidence type="ECO:0000256" key="8">
    <source>
        <dbReference type="ARBA" id="ARBA00010046"/>
    </source>
</evidence>
<dbReference type="GO" id="GO:0009090">
    <property type="term" value="P:homoserine biosynthetic process"/>
    <property type="evidence" value="ECO:0007669"/>
    <property type="project" value="UniProtKB-ARBA"/>
</dbReference>
<comment type="catalytic activity">
    <reaction evidence="26">
        <text>L-homoserine + NADP(+) = L-aspartate 4-semialdehyde + NADPH + H(+)</text>
        <dbReference type="Rhea" id="RHEA:15761"/>
        <dbReference type="ChEBI" id="CHEBI:15378"/>
        <dbReference type="ChEBI" id="CHEBI:57476"/>
        <dbReference type="ChEBI" id="CHEBI:57783"/>
        <dbReference type="ChEBI" id="CHEBI:58349"/>
        <dbReference type="ChEBI" id="CHEBI:537519"/>
        <dbReference type="EC" id="1.1.1.3"/>
    </reaction>
    <physiologicalReaction direction="right-to-left" evidence="26">
        <dbReference type="Rhea" id="RHEA:15763"/>
    </physiologicalReaction>
</comment>
<dbReference type="Gene3D" id="3.40.50.720">
    <property type="entry name" value="NAD(P)-binding Rossmann-like Domain"/>
    <property type="match status" value="1"/>
</dbReference>
<dbReference type="EMBL" id="NQMM01000041">
    <property type="protein sequence ID" value="PKQ75384.1"/>
    <property type="molecule type" value="Genomic_DNA"/>
</dbReference>
<dbReference type="InterPro" id="IPR002912">
    <property type="entry name" value="ACT_dom"/>
</dbReference>
<dbReference type="GO" id="GO:0050661">
    <property type="term" value="F:NADP binding"/>
    <property type="evidence" value="ECO:0007669"/>
    <property type="project" value="UniProtKB-UniRule"/>
</dbReference>
<dbReference type="PROSITE" id="PS01042">
    <property type="entry name" value="HOMOSER_DHGENASE"/>
    <property type="match status" value="1"/>
</dbReference>
<dbReference type="SUPFAM" id="SSF55347">
    <property type="entry name" value="Glyceraldehyde-3-phosphate dehydrogenase-like, C-terminal domain"/>
    <property type="match status" value="1"/>
</dbReference>
<protein>
    <recommendedName>
        <fullName evidence="28">Bifunctional aspartokinase/homoserine dehydrogenase</fullName>
    </recommendedName>
    <domain>
        <recommendedName>
            <fullName evidence="28">Aspartokinase</fullName>
            <ecNumber evidence="28">2.7.2.4</ecNumber>
        </recommendedName>
    </domain>
    <domain>
        <recommendedName>
            <fullName evidence="28">Homoserine dehydrogenase</fullName>
            <ecNumber evidence="28">1.1.1.3</ecNumber>
        </recommendedName>
    </domain>
</protein>
<name>A0A2N3ITX4_AERSO</name>